<dbReference type="EMBL" id="VNKQ01000005">
    <property type="protein sequence ID" value="KAG0650785.1"/>
    <property type="molecule type" value="Genomic_DNA"/>
</dbReference>
<accession>A0A9P6VNH7</accession>
<organism evidence="2 3">
    <name type="scientific">Hyphodiscus hymeniophilus</name>
    <dbReference type="NCBI Taxonomy" id="353542"/>
    <lineage>
        <taxon>Eukaryota</taxon>
        <taxon>Fungi</taxon>
        <taxon>Dikarya</taxon>
        <taxon>Ascomycota</taxon>
        <taxon>Pezizomycotina</taxon>
        <taxon>Leotiomycetes</taxon>
        <taxon>Helotiales</taxon>
        <taxon>Hyphodiscaceae</taxon>
        <taxon>Hyphodiscus</taxon>
    </lineage>
</organism>
<evidence type="ECO:0000313" key="3">
    <source>
        <dbReference type="Proteomes" id="UP000785200"/>
    </source>
</evidence>
<feature type="region of interest" description="Disordered" evidence="1">
    <location>
        <begin position="490"/>
        <end position="523"/>
    </location>
</feature>
<reference evidence="2" key="1">
    <citation type="submission" date="2019-07" db="EMBL/GenBank/DDBJ databases">
        <title>Hyphodiscus hymeniophilus genome sequencing and assembly.</title>
        <authorList>
            <person name="Kramer G."/>
            <person name="Nodwell J."/>
        </authorList>
    </citation>
    <scope>NUCLEOTIDE SEQUENCE</scope>
    <source>
        <strain evidence="2">ATCC 34498</strain>
    </source>
</reference>
<feature type="compositionally biased region" description="Low complexity" evidence="1">
    <location>
        <begin position="505"/>
        <end position="516"/>
    </location>
</feature>
<name>A0A9P6VNH7_9HELO</name>
<dbReference type="Proteomes" id="UP000785200">
    <property type="component" value="Unassembled WGS sequence"/>
</dbReference>
<sequence>MQSGITRLSISENGVTETTETHADFKPTEPQSTAATPRNASLDQLPAELKASILYSAPNILVLQTLVRSSPLYHKVYLDERKAILSTVLLRDMGAQVLSDALAVYKASQIGFDGYVSWKEITGKGIECLGSLSSSEKRRIYRALYRFELFRVLFTEPFDIQLPPKSRSCFDAMDQSLLFLSIFKAWEVEEIACIRDYIIRRHQEILRESSFELSKLCPKKDLQDEYWQKQNTGYLMSLGLQFLCRLLNVSSAVQKASIFDGNIFCDREFLTEALEEDPYDWVYPTDTYTAAENGDELLFEDDSLVGGPNAAWPWATHQKVYVLYFEEHKEPLRKWALAVKRDELSDCESTEWAISAEVARNTFPQNRTLLLPSIVLNTVYKSTSSMPITQEKTKAMAPKPVLCTCSKRFMTNDAMLQHQRDSLNHVAPPKAPEQILSIDQLVQRLSLQDQEADHGFIPFIGGEPTTSLARSFDLQTFGQNMAGEKKPFIVAGSKPKKKKTKKGTSPKASQGSQSSSMYNPNTGQMMDLQEEQDWALCDKDCGWCGHCTEGATYYDC</sequence>
<dbReference type="AlphaFoldDB" id="A0A9P6VNH7"/>
<feature type="compositionally biased region" description="Polar residues" evidence="1">
    <location>
        <begin position="29"/>
        <end position="39"/>
    </location>
</feature>
<feature type="compositionally biased region" description="Basic residues" evidence="1">
    <location>
        <begin position="494"/>
        <end position="504"/>
    </location>
</feature>
<feature type="region of interest" description="Disordered" evidence="1">
    <location>
        <begin position="1"/>
        <end position="39"/>
    </location>
</feature>
<evidence type="ECO:0000256" key="1">
    <source>
        <dbReference type="SAM" id="MobiDB-lite"/>
    </source>
</evidence>
<gene>
    <name evidence="2" type="ORF">D0Z07_2215</name>
</gene>
<proteinExistence type="predicted"/>
<comment type="caution">
    <text evidence="2">The sequence shown here is derived from an EMBL/GenBank/DDBJ whole genome shotgun (WGS) entry which is preliminary data.</text>
</comment>
<keyword evidence="3" id="KW-1185">Reference proteome</keyword>
<protein>
    <submittedName>
        <fullName evidence="2">Uncharacterized protein</fullName>
    </submittedName>
</protein>
<feature type="compositionally biased region" description="Polar residues" evidence="1">
    <location>
        <begin position="1"/>
        <end position="18"/>
    </location>
</feature>
<evidence type="ECO:0000313" key="2">
    <source>
        <dbReference type="EMBL" id="KAG0650785.1"/>
    </source>
</evidence>
<dbReference type="OrthoDB" id="5084604at2759"/>